<dbReference type="GO" id="GO:0047617">
    <property type="term" value="F:fatty acyl-CoA hydrolase activity"/>
    <property type="evidence" value="ECO:0007669"/>
    <property type="project" value="TreeGrafter"/>
</dbReference>
<dbReference type="GeneID" id="85494805"/>
<accession>A0AA48L285</accession>
<organism evidence="1 2">
    <name type="scientific">Cutaneotrichosporon cavernicola</name>
    <dbReference type="NCBI Taxonomy" id="279322"/>
    <lineage>
        <taxon>Eukaryota</taxon>
        <taxon>Fungi</taxon>
        <taxon>Dikarya</taxon>
        <taxon>Basidiomycota</taxon>
        <taxon>Agaricomycotina</taxon>
        <taxon>Tremellomycetes</taxon>
        <taxon>Trichosporonales</taxon>
        <taxon>Trichosporonaceae</taxon>
        <taxon>Cutaneotrichosporon</taxon>
    </lineage>
</organism>
<keyword evidence="2" id="KW-1185">Reference proteome</keyword>
<dbReference type="SUPFAM" id="SSF54637">
    <property type="entry name" value="Thioesterase/thiol ester dehydrase-isomerase"/>
    <property type="match status" value="1"/>
</dbReference>
<evidence type="ECO:0008006" key="3">
    <source>
        <dbReference type="Google" id="ProtNLM"/>
    </source>
</evidence>
<evidence type="ECO:0000313" key="2">
    <source>
        <dbReference type="Proteomes" id="UP001233271"/>
    </source>
</evidence>
<dbReference type="Proteomes" id="UP001233271">
    <property type="component" value="Chromosome 3"/>
</dbReference>
<name>A0AA48L285_9TREE</name>
<protein>
    <recommendedName>
        <fullName evidence="3">Thioesterase/thiol ester dehydrase-isomerase</fullName>
    </recommendedName>
</protein>
<dbReference type="AlphaFoldDB" id="A0AA48L285"/>
<dbReference type="Pfam" id="PF13279">
    <property type="entry name" value="4HBT_2"/>
    <property type="match status" value="1"/>
</dbReference>
<dbReference type="Gene3D" id="3.10.129.10">
    <property type="entry name" value="Hotdog Thioesterase"/>
    <property type="match status" value="1"/>
</dbReference>
<dbReference type="KEGG" id="ccac:CcaHIS019_0310050"/>
<proteinExistence type="predicted"/>
<dbReference type="RefSeq" id="XP_060456200.1">
    <property type="nucleotide sequence ID" value="XM_060599514.1"/>
</dbReference>
<gene>
    <name evidence="1" type="ORF">CcaverHIS019_0310050</name>
</gene>
<dbReference type="PANTHER" id="PTHR31793:SF39">
    <property type="entry name" value="THIOESTERASE_THIOL ESTER DEHYDRASE-ISOMERASE"/>
    <property type="match status" value="1"/>
</dbReference>
<reference evidence="1" key="1">
    <citation type="journal article" date="2023" name="BMC Genomics">
        <title>Chromosome-level genome assemblies of Cutaneotrichosporon spp. (Trichosporonales, Basidiomycota) reveal imbalanced evolution between nucleotide sequences and chromosome synteny.</title>
        <authorList>
            <person name="Kobayashi Y."/>
            <person name="Kayamori A."/>
            <person name="Aoki K."/>
            <person name="Shiwa Y."/>
            <person name="Matsutani M."/>
            <person name="Fujita N."/>
            <person name="Sugita T."/>
            <person name="Iwasaki W."/>
            <person name="Tanaka N."/>
            <person name="Takashima M."/>
        </authorList>
    </citation>
    <scope>NUCLEOTIDE SEQUENCE</scope>
    <source>
        <strain evidence="1">HIS019</strain>
    </source>
</reference>
<evidence type="ECO:0000313" key="1">
    <source>
        <dbReference type="EMBL" id="BEI90935.1"/>
    </source>
</evidence>
<dbReference type="CDD" id="cd00586">
    <property type="entry name" value="4HBT"/>
    <property type="match status" value="1"/>
</dbReference>
<dbReference type="InterPro" id="IPR050563">
    <property type="entry name" value="4-hydroxybenzoyl-CoA_TE"/>
</dbReference>
<dbReference type="PANTHER" id="PTHR31793">
    <property type="entry name" value="4-HYDROXYBENZOYL-COA THIOESTERASE FAMILY MEMBER"/>
    <property type="match status" value="1"/>
</dbReference>
<dbReference type="EMBL" id="AP028214">
    <property type="protein sequence ID" value="BEI90935.1"/>
    <property type="molecule type" value="Genomic_DNA"/>
</dbReference>
<sequence length="249" mass="28673">MSLRSLCPLVRPLHTRALHTTCAVRKVDDLLAKFKNPSSPYYMAPGEVGPASPDDHTVSRPLPEEDVDWVAPPFTRHDRAPKLPHMDRGYDRQRATVHEWFDSNGFDSEGRVEWPVAWGDSDMYRHINNVSYCRYVESARMKWIESLVPDLGEVGQDYLYGRRTGFILKEQAVRYRYPVTYPDSLIIASKPHSIKPERSEFKIHCAMWSLKANRLALTCESTCTIYDFDKLKKGIMSDAVRDVLMARAH</sequence>
<dbReference type="InterPro" id="IPR029069">
    <property type="entry name" value="HotDog_dom_sf"/>
</dbReference>